<feature type="binding site" evidence="6">
    <location>
        <position position="160"/>
    </location>
    <ligand>
        <name>NAD(+)</name>
        <dbReference type="ChEBI" id="CHEBI:57540"/>
    </ligand>
</feature>
<feature type="active site" description="Proton acceptor" evidence="6">
    <location>
        <position position="71"/>
    </location>
</feature>
<dbReference type="GO" id="GO:0046872">
    <property type="term" value="F:metal ion binding"/>
    <property type="evidence" value="ECO:0007669"/>
    <property type="project" value="UniProtKB-UniRule"/>
</dbReference>
<feature type="binding site" evidence="6">
    <location>
        <begin position="71"/>
        <end position="72"/>
    </location>
    <ligand>
        <name>NAD(+)</name>
        <dbReference type="ChEBI" id="CHEBI:57540"/>
    </ligand>
</feature>
<dbReference type="PANTHER" id="PTHR20275">
    <property type="entry name" value="NAD KINASE"/>
    <property type="match status" value="1"/>
</dbReference>
<keyword evidence="6" id="KW-0547">Nucleotide-binding</keyword>
<gene>
    <name evidence="6" type="primary">nadK</name>
    <name evidence="7" type="ORF">L21SP2_1146</name>
</gene>
<feature type="binding site" evidence="6">
    <location>
        <position position="179"/>
    </location>
    <ligand>
        <name>NAD(+)</name>
        <dbReference type="ChEBI" id="CHEBI:57540"/>
    </ligand>
</feature>
<dbReference type="GO" id="GO:0005524">
    <property type="term" value="F:ATP binding"/>
    <property type="evidence" value="ECO:0007669"/>
    <property type="project" value="UniProtKB-KW"/>
</dbReference>
<evidence type="ECO:0000313" key="7">
    <source>
        <dbReference type="EMBL" id="AHC14549.1"/>
    </source>
</evidence>
<comment type="cofactor">
    <cofactor evidence="6">
        <name>a divalent metal cation</name>
        <dbReference type="ChEBI" id="CHEBI:60240"/>
    </cofactor>
</comment>
<evidence type="ECO:0000256" key="5">
    <source>
        <dbReference type="ARBA" id="ARBA00047925"/>
    </source>
</evidence>
<protein>
    <recommendedName>
        <fullName evidence="6">NAD kinase</fullName>
        <ecNumber evidence="6">2.7.1.23</ecNumber>
    </recommendedName>
    <alternativeName>
        <fullName evidence="6">ATP-dependent NAD kinase</fullName>
    </alternativeName>
</protein>
<dbReference type="Gene3D" id="2.60.200.30">
    <property type="entry name" value="Probable inorganic polyphosphate/atp-NAD kinase, domain 2"/>
    <property type="match status" value="1"/>
</dbReference>
<dbReference type="GO" id="GO:0003951">
    <property type="term" value="F:NAD+ kinase activity"/>
    <property type="evidence" value="ECO:0007669"/>
    <property type="project" value="UniProtKB-UniRule"/>
</dbReference>
<comment type="catalytic activity">
    <reaction evidence="5 6">
        <text>NAD(+) + ATP = ADP + NADP(+) + H(+)</text>
        <dbReference type="Rhea" id="RHEA:18629"/>
        <dbReference type="ChEBI" id="CHEBI:15378"/>
        <dbReference type="ChEBI" id="CHEBI:30616"/>
        <dbReference type="ChEBI" id="CHEBI:57540"/>
        <dbReference type="ChEBI" id="CHEBI:58349"/>
        <dbReference type="ChEBI" id="CHEBI:456216"/>
        <dbReference type="EC" id="2.7.1.23"/>
    </reaction>
</comment>
<dbReference type="PANTHER" id="PTHR20275:SF0">
    <property type="entry name" value="NAD KINASE"/>
    <property type="match status" value="1"/>
</dbReference>
<comment type="caution">
    <text evidence="6">Lacks conserved residue(s) required for the propagation of feature annotation.</text>
</comment>
<dbReference type="GO" id="GO:0051287">
    <property type="term" value="F:NAD binding"/>
    <property type="evidence" value="ECO:0007669"/>
    <property type="project" value="UniProtKB-ARBA"/>
</dbReference>
<comment type="subcellular location">
    <subcellularLocation>
        <location evidence="6">Cytoplasm</location>
    </subcellularLocation>
</comment>
<dbReference type="PATRIC" id="fig|1307761.3.peg.1141"/>
<dbReference type="KEGG" id="slr:L21SP2_1146"/>
<organism evidence="7 8">
    <name type="scientific">Salinispira pacifica</name>
    <dbReference type="NCBI Taxonomy" id="1307761"/>
    <lineage>
        <taxon>Bacteria</taxon>
        <taxon>Pseudomonadati</taxon>
        <taxon>Spirochaetota</taxon>
        <taxon>Spirochaetia</taxon>
        <taxon>Spirochaetales</taxon>
        <taxon>Spirochaetaceae</taxon>
        <taxon>Salinispira</taxon>
    </lineage>
</organism>
<evidence type="ECO:0000256" key="4">
    <source>
        <dbReference type="ARBA" id="ARBA00023027"/>
    </source>
</evidence>
<name>V5WG82_9SPIO</name>
<evidence type="ECO:0000256" key="1">
    <source>
        <dbReference type="ARBA" id="ARBA00022679"/>
    </source>
</evidence>
<evidence type="ECO:0000313" key="8">
    <source>
        <dbReference type="Proteomes" id="UP000018680"/>
    </source>
</evidence>
<dbReference type="EC" id="2.7.1.23" evidence="6"/>
<dbReference type="EMBL" id="CP006939">
    <property type="protein sequence ID" value="AHC14549.1"/>
    <property type="molecule type" value="Genomic_DNA"/>
</dbReference>
<keyword evidence="2 6" id="KW-0418">Kinase</keyword>
<dbReference type="eggNOG" id="COG0061">
    <property type="taxonomic scope" value="Bacteria"/>
</dbReference>
<keyword evidence="1 6" id="KW-0808">Transferase</keyword>
<keyword evidence="3 6" id="KW-0521">NADP</keyword>
<dbReference type="InterPro" id="IPR017437">
    <property type="entry name" value="ATP-NAD_kinase_PpnK-typ_C"/>
</dbReference>
<accession>V5WG82</accession>
<evidence type="ECO:0000256" key="2">
    <source>
        <dbReference type="ARBA" id="ARBA00022777"/>
    </source>
</evidence>
<dbReference type="Pfam" id="PF20143">
    <property type="entry name" value="NAD_kinase_C"/>
    <property type="match status" value="1"/>
</dbReference>
<dbReference type="GO" id="GO:0005737">
    <property type="term" value="C:cytoplasm"/>
    <property type="evidence" value="ECO:0007669"/>
    <property type="project" value="UniProtKB-SubCell"/>
</dbReference>
<evidence type="ECO:0000256" key="3">
    <source>
        <dbReference type="ARBA" id="ARBA00022857"/>
    </source>
</evidence>
<feature type="binding site" evidence="6">
    <location>
        <position position="250"/>
    </location>
    <ligand>
        <name>NAD(+)</name>
        <dbReference type="ChEBI" id="CHEBI:57540"/>
    </ligand>
</feature>
<feature type="binding site" evidence="6">
    <location>
        <position position="177"/>
    </location>
    <ligand>
        <name>NAD(+)</name>
        <dbReference type="ChEBI" id="CHEBI:57540"/>
    </ligand>
</feature>
<dbReference type="Pfam" id="PF01513">
    <property type="entry name" value="NAD_kinase"/>
    <property type="match status" value="1"/>
</dbReference>
<dbReference type="AlphaFoldDB" id="V5WG82"/>
<feature type="binding site" evidence="6">
    <location>
        <begin position="149"/>
        <end position="150"/>
    </location>
    <ligand>
        <name>NAD(+)</name>
        <dbReference type="ChEBI" id="CHEBI:57540"/>
    </ligand>
</feature>
<dbReference type="HOGENOM" id="CLU_008831_0_0_12"/>
<sequence length="295" mass="32201">MTGYMTDTNLGNIEEVLIVANYQKPEAKPLSHSIQIFLEEKGVKSEVFGFSGKADLVCERNYDLAITLGGDGTVLFASRILAPLNIPILPINLGNFGFITEVSKDDWQNDLERVLKGEVNLGSRMMLSFNLKNDASKRGGEELCGRAMNDVVISGSGISKLVNLMVHLDESEHIEYKADGIIFSTSTGSTAYSAAAGGPILHPEMNAIILNPICPFTLSHRPLVLPSESELRVEIAEDQRTELTLTVDGQLSYPLKSGDELFIRKASSAARILYSGSRSFYEVLRAKLSWTGGPE</sequence>
<dbReference type="InterPro" id="IPR017438">
    <property type="entry name" value="ATP-NAD_kinase_N"/>
</dbReference>
<dbReference type="STRING" id="1307761.L21SP2_1146"/>
<reference evidence="7 8" key="1">
    <citation type="journal article" date="2015" name="Stand. Genomic Sci.">
        <title>Complete genome sequence and description of Salinispira pacifica gen. nov., sp. nov., a novel spirochaete isolated form a hypersaline microbial mat.</title>
        <authorList>
            <person name="Ben Hania W."/>
            <person name="Joseph M."/>
            <person name="Schumann P."/>
            <person name="Bunk B."/>
            <person name="Fiebig A."/>
            <person name="Sproer C."/>
            <person name="Klenk H.P."/>
            <person name="Fardeau M.L."/>
            <person name="Spring S."/>
        </authorList>
    </citation>
    <scope>NUCLEOTIDE SEQUENCE [LARGE SCALE GENOMIC DNA]</scope>
    <source>
        <strain evidence="7 8">L21-RPul-D2</strain>
    </source>
</reference>
<dbReference type="InterPro" id="IPR016064">
    <property type="entry name" value="NAD/diacylglycerol_kinase_sf"/>
</dbReference>
<keyword evidence="4 6" id="KW-0520">NAD</keyword>
<evidence type="ECO:0000256" key="6">
    <source>
        <dbReference type="HAMAP-Rule" id="MF_00361"/>
    </source>
</evidence>
<keyword evidence="6" id="KW-0963">Cytoplasm</keyword>
<comment type="similarity">
    <text evidence="6">Belongs to the NAD kinase family.</text>
</comment>
<dbReference type="SUPFAM" id="SSF111331">
    <property type="entry name" value="NAD kinase/diacylglycerol kinase-like"/>
    <property type="match status" value="1"/>
</dbReference>
<dbReference type="InterPro" id="IPR002504">
    <property type="entry name" value="NADK"/>
</dbReference>
<keyword evidence="8" id="KW-1185">Reference proteome</keyword>
<dbReference type="GO" id="GO:0006741">
    <property type="term" value="P:NADP+ biosynthetic process"/>
    <property type="evidence" value="ECO:0007669"/>
    <property type="project" value="UniProtKB-UniRule"/>
</dbReference>
<dbReference type="Proteomes" id="UP000018680">
    <property type="component" value="Chromosome"/>
</dbReference>
<dbReference type="HAMAP" id="MF_00361">
    <property type="entry name" value="NAD_kinase"/>
    <property type="match status" value="1"/>
</dbReference>
<dbReference type="Gene3D" id="3.40.50.10330">
    <property type="entry name" value="Probable inorganic polyphosphate/atp-NAD kinase, domain 1"/>
    <property type="match status" value="1"/>
</dbReference>
<keyword evidence="6" id="KW-0067">ATP-binding</keyword>
<comment type="function">
    <text evidence="6">Involved in the regulation of the intracellular balance of NAD and NADP, and is a key enzyme in the biosynthesis of NADP. Catalyzes specifically the phosphorylation on 2'-hydroxyl of the adenosine moiety of NAD to yield NADP.</text>
</comment>
<dbReference type="GO" id="GO:0019674">
    <property type="term" value="P:NAD+ metabolic process"/>
    <property type="evidence" value="ECO:0007669"/>
    <property type="project" value="InterPro"/>
</dbReference>
<proteinExistence type="inferred from homology"/>